<feature type="region of interest" description="Disordered" evidence="1">
    <location>
        <begin position="1"/>
        <end position="38"/>
    </location>
</feature>
<evidence type="ECO:0000256" key="1">
    <source>
        <dbReference type="SAM" id="MobiDB-lite"/>
    </source>
</evidence>
<evidence type="ECO:0000313" key="3">
    <source>
        <dbReference type="Proteomes" id="UP000257109"/>
    </source>
</evidence>
<comment type="caution">
    <text evidence="2">The sequence shown here is derived from an EMBL/GenBank/DDBJ whole genome shotgun (WGS) entry which is preliminary data.</text>
</comment>
<feature type="compositionally biased region" description="Low complexity" evidence="1">
    <location>
        <begin position="11"/>
        <end position="28"/>
    </location>
</feature>
<reference evidence="2" key="1">
    <citation type="submission" date="2018-05" db="EMBL/GenBank/DDBJ databases">
        <title>Draft genome of Mucuna pruriens seed.</title>
        <authorList>
            <person name="Nnadi N.E."/>
            <person name="Vos R."/>
            <person name="Hasami M.H."/>
            <person name="Devisetty U.K."/>
            <person name="Aguiy J.C."/>
        </authorList>
    </citation>
    <scope>NUCLEOTIDE SEQUENCE [LARGE SCALE GENOMIC DNA]</scope>
    <source>
        <strain evidence="2">JCA_2017</strain>
    </source>
</reference>
<dbReference type="Proteomes" id="UP000257109">
    <property type="component" value="Unassembled WGS sequence"/>
</dbReference>
<name>A0A371GNL1_MUCPR</name>
<dbReference type="AlphaFoldDB" id="A0A371GNL1"/>
<feature type="non-terminal residue" evidence="2">
    <location>
        <position position="1"/>
    </location>
</feature>
<proteinExistence type="predicted"/>
<gene>
    <name evidence="2" type="ORF">CR513_25830</name>
</gene>
<organism evidence="2 3">
    <name type="scientific">Mucuna pruriens</name>
    <name type="common">Velvet bean</name>
    <name type="synonym">Dolichos pruriens</name>
    <dbReference type="NCBI Taxonomy" id="157652"/>
    <lineage>
        <taxon>Eukaryota</taxon>
        <taxon>Viridiplantae</taxon>
        <taxon>Streptophyta</taxon>
        <taxon>Embryophyta</taxon>
        <taxon>Tracheophyta</taxon>
        <taxon>Spermatophyta</taxon>
        <taxon>Magnoliopsida</taxon>
        <taxon>eudicotyledons</taxon>
        <taxon>Gunneridae</taxon>
        <taxon>Pentapetalae</taxon>
        <taxon>rosids</taxon>
        <taxon>fabids</taxon>
        <taxon>Fabales</taxon>
        <taxon>Fabaceae</taxon>
        <taxon>Papilionoideae</taxon>
        <taxon>50 kb inversion clade</taxon>
        <taxon>NPAAA clade</taxon>
        <taxon>indigoferoid/millettioid clade</taxon>
        <taxon>Phaseoleae</taxon>
        <taxon>Mucuna</taxon>
    </lineage>
</organism>
<dbReference type="EMBL" id="QJKJ01004953">
    <property type="protein sequence ID" value="RDX92094.1"/>
    <property type="molecule type" value="Genomic_DNA"/>
</dbReference>
<keyword evidence="3" id="KW-1185">Reference proteome</keyword>
<sequence length="60" mass="6672">MHRVTSVEYPQSNSQVKAAKKASSYANSEEPRDNGSNNYLASYELTIAPHNPLRERPPIG</sequence>
<protein>
    <submittedName>
        <fullName evidence="2">Uncharacterized protein</fullName>
    </submittedName>
</protein>
<accession>A0A371GNL1</accession>
<evidence type="ECO:0000313" key="2">
    <source>
        <dbReference type="EMBL" id="RDX92094.1"/>
    </source>
</evidence>